<protein>
    <submittedName>
        <fullName evidence="7">ABC transporter permease</fullName>
    </submittedName>
</protein>
<evidence type="ECO:0000313" key="7">
    <source>
        <dbReference type="EMBL" id="MCX5569972.1"/>
    </source>
</evidence>
<evidence type="ECO:0000313" key="8">
    <source>
        <dbReference type="Proteomes" id="UP001144805"/>
    </source>
</evidence>
<feature type="transmembrane region" description="Helical" evidence="6">
    <location>
        <begin position="107"/>
        <end position="128"/>
    </location>
</feature>
<keyword evidence="4 6" id="KW-1133">Transmembrane helix</keyword>
<feature type="transmembrane region" description="Helical" evidence="6">
    <location>
        <begin position="134"/>
        <end position="152"/>
    </location>
</feature>
<keyword evidence="2" id="KW-1003">Cell membrane</keyword>
<comment type="subcellular location">
    <subcellularLocation>
        <location evidence="1">Cell membrane</location>
        <topology evidence="1">Multi-pass membrane protein</topology>
    </subcellularLocation>
</comment>
<dbReference type="GO" id="GO:0005886">
    <property type="term" value="C:plasma membrane"/>
    <property type="evidence" value="ECO:0007669"/>
    <property type="project" value="UniProtKB-SubCell"/>
</dbReference>
<dbReference type="AlphaFoldDB" id="A0A9X3ILK8"/>
<feature type="transmembrane region" description="Helical" evidence="6">
    <location>
        <begin position="227"/>
        <end position="245"/>
    </location>
</feature>
<dbReference type="Proteomes" id="UP001144805">
    <property type="component" value="Unassembled WGS sequence"/>
</dbReference>
<evidence type="ECO:0000256" key="6">
    <source>
        <dbReference type="SAM" id="Phobius"/>
    </source>
</evidence>
<dbReference type="InterPro" id="IPR001851">
    <property type="entry name" value="ABC_transp_permease"/>
</dbReference>
<evidence type="ECO:0000256" key="1">
    <source>
        <dbReference type="ARBA" id="ARBA00004651"/>
    </source>
</evidence>
<feature type="transmembrane region" description="Helical" evidence="6">
    <location>
        <begin position="57"/>
        <end position="76"/>
    </location>
</feature>
<dbReference type="PANTHER" id="PTHR32196">
    <property type="entry name" value="ABC TRANSPORTER PERMEASE PROTEIN YPHD-RELATED-RELATED"/>
    <property type="match status" value="1"/>
</dbReference>
<keyword evidence="8" id="KW-1185">Reference proteome</keyword>
<organism evidence="7 8">
    <name type="scientific">Kaistia nematophila</name>
    <dbReference type="NCBI Taxonomy" id="2994654"/>
    <lineage>
        <taxon>Bacteria</taxon>
        <taxon>Pseudomonadati</taxon>
        <taxon>Pseudomonadota</taxon>
        <taxon>Alphaproteobacteria</taxon>
        <taxon>Hyphomicrobiales</taxon>
        <taxon>Kaistiaceae</taxon>
        <taxon>Kaistia</taxon>
    </lineage>
</organism>
<evidence type="ECO:0000256" key="4">
    <source>
        <dbReference type="ARBA" id="ARBA00022989"/>
    </source>
</evidence>
<dbReference type="PANTHER" id="PTHR32196:SF72">
    <property type="entry name" value="RIBOSE IMPORT PERMEASE PROTEIN RBSC"/>
    <property type="match status" value="1"/>
</dbReference>
<evidence type="ECO:0000256" key="5">
    <source>
        <dbReference type="ARBA" id="ARBA00023136"/>
    </source>
</evidence>
<feature type="transmembrane region" description="Helical" evidence="6">
    <location>
        <begin position="28"/>
        <end position="45"/>
    </location>
</feature>
<accession>A0A9X3ILK8</accession>
<dbReference type="EMBL" id="JAPKNK010000004">
    <property type="protein sequence ID" value="MCX5569972.1"/>
    <property type="molecule type" value="Genomic_DNA"/>
</dbReference>
<comment type="caution">
    <text evidence="7">The sequence shown here is derived from an EMBL/GenBank/DDBJ whole genome shotgun (WGS) entry which is preliminary data.</text>
</comment>
<name>A0A9X3ILK8_9HYPH</name>
<dbReference type="Pfam" id="PF02653">
    <property type="entry name" value="BPD_transp_2"/>
    <property type="match status" value="1"/>
</dbReference>
<dbReference type="CDD" id="cd06579">
    <property type="entry name" value="TM_PBP1_transp_AraH_like"/>
    <property type="match status" value="1"/>
</dbReference>
<dbReference type="GO" id="GO:0022857">
    <property type="term" value="F:transmembrane transporter activity"/>
    <property type="evidence" value="ECO:0007669"/>
    <property type="project" value="InterPro"/>
</dbReference>
<feature type="transmembrane region" description="Helical" evidence="6">
    <location>
        <begin position="173"/>
        <end position="194"/>
    </location>
</feature>
<reference evidence="7" key="1">
    <citation type="submission" date="2022-11" db="EMBL/GenBank/DDBJ databases">
        <title>Biodiversity and phylogenetic relationships of bacteria.</title>
        <authorList>
            <person name="Machado R.A.R."/>
            <person name="Bhat A."/>
            <person name="Loulou A."/>
            <person name="Kallel S."/>
        </authorList>
    </citation>
    <scope>NUCLEOTIDE SEQUENCE</scope>
    <source>
        <strain evidence="7">K-TC2</strain>
    </source>
</reference>
<proteinExistence type="predicted"/>
<keyword evidence="3 6" id="KW-0812">Transmembrane</keyword>
<dbReference type="RefSeq" id="WP_266338939.1">
    <property type="nucleotide sequence ID" value="NZ_JAPKNK010000004.1"/>
</dbReference>
<sequence length="334" mass="34487">MTATDSLSPRARGSECRFGLASLLRPETTLIAVIVLIGIAATIRNPNFVNPHNLIDIARAAVIYFIMACGASLLMIGGGLDFSVGSVFTLGGLTTAWMLTAGLPWPLAVCAGILAGMVAGYANILVVAKLHVPPIIATLGTFFIISGLCIVATGGQDILPLPPTFQRLGQGSIFGVPFIVLYALVIGLAFWFLLERTPFGVEVRALGGNRKAAIANGLRVGRIETTLYVLASAMAALAGIIYAARVGSGQVAAGGSAVTLSVVTAVLIGGISLLGGLGSITGVAVGALLLSEIDNALIVASVPPQYNSIIVGCILITAVAIDHLRRERLYKTRR</sequence>
<feature type="transmembrane region" description="Helical" evidence="6">
    <location>
        <begin position="305"/>
        <end position="324"/>
    </location>
</feature>
<keyword evidence="5 6" id="KW-0472">Membrane</keyword>
<evidence type="ECO:0000256" key="3">
    <source>
        <dbReference type="ARBA" id="ARBA00022692"/>
    </source>
</evidence>
<evidence type="ECO:0000256" key="2">
    <source>
        <dbReference type="ARBA" id="ARBA00022475"/>
    </source>
</evidence>
<feature type="transmembrane region" description="Helical" evidence="6">
    <location>
        <begin position="257"/>
        <end position="285"/>
    </location>
</feature>
<gene>
    <name evidence="7" type="ORF">OSH07_12265</name>
</gene>
<feature type="transmembrane region" description="Helical" evidence="6">
    <location>
        <begin position="82"/>
        <end position="100"/>
    </location>
</feature>